<dbReference type="InterPro" id="IPR002514">
    <property type="entry name" value="Transposase_8"/>
</dbReference>
<dbReference type="InterPro" id="IPR051839">
    <property type="entry name" value="RD_transcriptional_regulator"/>
</dbReference>
<dbReference type="EMBL" id="ABKJEP030000079">
    <property type="protein sequence ID" value="EMO9458261.1"/>
    <property type="molecule type" value="Genomic_DNA"/>
</dbReference>
<dbReference type="AlphaFoldDB" id="A0AAI9MTZ2"/>
<dbReference type="Gene3D" id="1.10.10.60">
    <property type="entry name" value="Homeodomain-like"/>
    <property type="match status" value="1"/>
</dbReference>
<reference evidence="3" key="1">
    <citation type="submission" date="2024-02" db="EMBL/GenBank/DDBJ databases">
        <authorList>
            <consortium name="Clinical and Environmental Microbiology Branch: Whole genome sequencing antimicrobial resistance pathogens in the healthcare setting"/>
        </authorList>
    </citation>
    <scope>NUCLEOTIDE SEQUENCE</scope>
    <source>
        <strain evidence="3">2023KU-00017</strain>
    </source>
</reference>
<accession>A0AAI9MTZ2</accession>
<name>A0AAI9MTZ2_MORMO</name>
<dbReference type="GO" id="GO:0006313">
    <property type="term" value="P:DNA transposition"/>
    <property type="evidence" value="ECO:0007669"/>
    <property type="project" value="InterPro"/>
</dbReference>
<dbReference type="Pfam" id="PF01527">
    <property type="entry name" value="HTH_Tnp_1"/>
    <property type="match status" value="1"/>
</dbReference>
<dbReference type="PANTHER" id="PTHR33215:SF12">
    <property type="entry name" value="TRANSPOSASE INSN FOR INSERTION SEQUENCE ELEMENT IS911A-RELATED"/>
    <property type="match status" value="1"/>
</dbReference>
<proteinExistence type="inferred from homology"/>
<dbReference type="SUPFAM" id="SSF46689">
    <property type="entry name" value="Homeodomain-like"/>
    <property type="match status" value="1"/>
</dbReference>
<feature type="coiled-coil region" evidence="2">
    <location>
        <begin position="59"/>
        <end position="86"/>
    </location>
</feature>
<evidence type="ECO:0000256" key="1">
    <source>
        <dbReference type="ARBA" id="ARBA00009964"/>
    </source>
</evidence>
<sequence length="121" mass="13787">MVKQYSAEFKLEAAKMVVDHYYSVAKAAQAMGVSLAALNRWVKKLRLERQGKTPTGLPLTPEQIELREMKKKIQRLEMENEILKKATVDSIGQRNSYVKTWGCGGFLNETNIYSRGKSLCF</sequence>
<gene>
    <name evidence="3" type="ORF">PN925_003673</name>
</gene>
<keyword evidence="2" id="KW-0175">Coiled coil</keyword>
<dbReference type="InterPro" id="IPR009057">
    <property type="entry name" value="Homeodomain-like_sf"/>
</dbReference>
<comment type="caution">
    <text evidence="3">The sequence shown here is derived from an EMBL/GenBank/DDBJ whole genome shotgun (WGS) entry which is preliminary data.</text>
</comment>
<dbReference type="PANTHER" id="PTHR33215">
    <property type="entry name" value="PROTEIN DISTAL ANTENNA"/>
    <property type="match status" value="1"/>
</dbReference>
<dbReference type="GO" id="GO:0004803">
    <property type="term" value="F:transposase activity"/>
    <property type="evidence" value="ECO:0007669"/>
    <property type="project" value="InterPro"/>
</dbReference>
<comment type="similarity">
    <text evidence="1">Belongs to the transposase 8 family.</text>
</comment>
<organism evidence="3">
    <name type="scientific">Morganella morganii</name>
    <name type="common">Proteus morganii</name>
    <dbReference type="NCBI Taxonomy" id="582"/>
    <lineage>
        <taxon>Bacteria</taxon>
        <taxon>Pseudomonadati</taxon>
        <taxon>Pseudomonadota</taxon>
        <taxon>Gammaproteobacteria</taxon>
        <taxon>Enterobacterales</taxon>
        <taxon>Morganellaceae</taxon>
        <taxon>Morganella</taxon>
    </lineage>
</organism>
<protein>
    <submittedName>
        <fullName evidence="3">Transposase</fullName>
    </submittedName>
</protein>
<evidence type="ECO:0000256" key="2">
    <source>
        <dbReference type="SAM" id="Coils"/>
    </source>
</evidence>
<evidence type="ECO:0000313" key="3">
    <source>
        <dbReference type="EMBL" id="EMO9458261.1"/>
    </source>
</evidence>
<dbReference type="GO" id="GO:0003677">
    <property type="term" value="F:DNA binding"/>
    <property type="evidence" value="ECO:0007669"/>
    <property type="project" value="InterPro"/>
</dbReference>